<reference evidence="1 2" key="1">
    <citation type="submission" date="2023-01" db="EMBL/GenBank/DDBJ databases">
        <authorList>
            <person name="Whitehead M."/>
        </authorList>
    </citation>
    <scope>NUCLEOTIDE SEQUENCE [LARGE SCALE GENOMIC DNA]</scope>
</reference>
<dbReference type="EMBL" id="CARXXK010000002">
    <property type="protein sequence ID" value="CAI6357684.1"/>
    <property type="molecule type" value="Genomic_DNA"/>
</dbReference>
<name>A0AAV0WPV8_9HEMI</name>
<evidence type="ECO:0008006" key="3">
    <source>
        <dbReference type="Google" id="ProtNLM"/>
    </source>
</evidence>
<evidence type="ECO:0000313" key="1">
    <source>
        <dbReference type="EMBL" id="CAI6357684.1"/>
    </source>
</evidence>
<dbReference type="Proteomes" id="UP001160148">
    <property type="component" value="Unassembled WGS sequence"/>
</dbReference>
<accession>A0AAV0WPV8</accession>
<dbReference type="AlphaFoldDB" id="A0AAV0WPV8"/>
<gene>
    <name evidence="1" type="ORF">MEUPH1_LOCUS13283</name>
</gene>
<keyword evidence="2" id="KW-1185">Reference proteome</keyword>
<protein>
    <recommendedName>
        <fullName evidence="3">LAGLIDADG homing endonuclease</fullName>
    </recommendedName>
</protein>
<organism evidence="1 2">
    <name type="scientific">Macrosiphum euphorbiae</name>
    <name type="common">potato aphid</name>
    <dbReference type="NCBI Taxonomy" id="13131"/>
    <lineage>
        <taxon>Eukaryota</taxon>
        <taxon>Metazoa</taxon>
        <taxon>Ecdysozoa</taxon>
        <taxon>Arthropoda</taxon>
        <taxon>Hexapoda</taxon>
        <taxon>Insecta</taxon>
        <taxon>Pterygota</taxon>
        <taxon>Neoptera</taxon>
        <taxon>Paraneoptera</taxon>
        <taxon>Hemiptera</taxon>
        <taxon>Sternorrhyncha</taxon>
        <taxon>Aphidomorpha</taxon>
        <taxon>Aphidoidea</taxon>
        <taxon>Aphididae</taxon>
        <taxon>Macrosiphini</taxon>
        <taxon>Macrosiphum</taxon>
    </lineage>
</organism>
<proteinExistence type="predicted"/>
<evidence type="ECO:0000313" key="2">
    <source>
        <dbReference type="Proteomes" id="UP001160148"/>
    </source>
</evidence>
<comment type="caution">
    <text evidence="1">The sequence shown here is derived from an EMBL/GenBank/DDBJ whole genome shotgun (WGS) entry which is preliminary data.</text>
</comment>
<sequence length="213" mass="24268">MDQGDNENIQYIDQFFEDQRYDSFSGSIHNLNEDYIITPLNVAKNDNNISSSASSFNRYSPYPPQPKYGVYKPMEWTSRTIMALLQTTNDGRFIMADANVNNGLLSDEAQNSLTKLLIHYLFQDKSRGTDFYFQKIASLIIEIFPKEQEKLYFIPSSSLNNSHAKGKLVERWKNVSRRLRSIGAIEGGRKTKCANDISPAVITFSDEIEAAKV</sequence>